<comment type="subcellular location">
    <subcellularLocation>
        <location evidence="1">Cell membrane</location>
        <topology evidence="1">Multi-pass membrane protein</topology>
    </subcellularLocation>
</comment>
<evidence type="ECO:0000256" key="1">
    <source>
        <dbReference type="ARBA" id="ARBA00004651"/>
    </source>
</evidence>
<reference evidence="9 10" key="1">
    <citation type="submission" date="2023-06" db="EMBL/GenBank/DDBJ databases">
        <title>Aquibacillus rhizosphaerae LR5S19.</title>
        <authorList>
            <person name="Sun J.-Q."/>
        </authorList>
    </citation>
    <scope>NUCLEOTIDE SEQUENCE [LARGE SCALE GENOMIC DNA]</scope>
    <source>
        <strain evidence="9 10">LR5S19</strain>
    </source>
</reference>
<dbReference type="Gene3D" id="1.20.144.10">
    <property type="entry name" value="Phosphatidic acid phosphatase type 2/haloperoxidase"/>
    <property type="match status" value="1"/>
</dbReference>
<comment type="caution">
    <text evidence="9">The sequence shown here is derived from an EMBL/GenBank/DDBJ whole genome shotgun (WGS) entry which is preliminary data.</text>
</comment>
<dbReference type="RefSeq" id="WP_285931124.1">
    <property type="nucleotide sequence ID" value="NZ_JASTZU010000022.1"/>
</dbReference>
<accession>A0ABT7L4L5</accession>
<keyword evidence="5 7" id="KW-1133">Transmembrane helix</keyword>
<feature type="transmembrane region" description="Helical" evidence="7">
    <location>
        <begin position="62"/>
        <end position="80"/>
    </location>
</feature>
<feature type="domain" description="Phosphatidic acid phosphatase type 2/haloperoxidase" evidence="8">
    <location>
        <begin position="62"/>
        <end position="171"/>
    </location>
</feature>
<name>A0ABT7L4L5_9BACI</name>
<evidence type="ECO:0000313" key="9">
    <source>
        <dbReference type="EMBL" id="MDL4840125.1"/>
    </source>
</evidence>
<gene>
    <name evidence="9" type="ORF">QQS35_06590</name>
</gene>
<feature type="transmembrane region" description="Helical" evidence="7">
    <location>
        <begin position="35"/>
        <end position="55"/>
    </location>
</feature>
<proteinExistence type="predicted"/>
<keyword evidence="10" id="KW-1185">Reference proteome</keyword>
<dbReference type="PANTHER" id="PTHR14969:SF62">
    <property type="entry name" value="DECAPRENYLPHOSPHORYL-5-PHOSPHORIBOSE PHOSPHATASE RV3807C-RELATED"/>
    <property type="match status" value="1"/>
</dbReference>
<evidence type="ECO:0000256" key="6">
    <source>
        <dbReference type="ARBA" id="ARBA00023136"/>
    </source>
</evidence>
<dbReference type="InterPro" id="IPR000326">
    <property type="entry name" value="PAP2/HPO"/>
</dbReference>
<evidence type="ECO:0000256" key="4">
    <source>
        <dbReference type="ARBA" id="ARBA00022801"/>
    </source>
</evidence>
<evidence type="ECO:0000256" key="7">
    <source>
        <dbReference type="SAM" id="Phobius"/>
    </source>
</evidence>
<evidence type="ECO:0000259" key="8">
    <source>
        <dbReference type="SMART" id="SM00014"/>
    </source>
</evidence>
<dbReference type="SMART" id="SM00014">
    <property type="entry name" value="acidPPc"/>
    <property type="match status" value="1"/>
</dbReference>
<keyword evidence="3 7" id="KW-0812">Transmembrane</keyword>
<organism evidence="9 10">
    <name type="scientific">Aquibacillus rhizosphaerae</name>
    <dbReference type="NCBI Taxonomy" id="3051431"/>
    <lineage>
        <taxon>Bacteria</taxon>
        <taxon>Bacillati</taxon>
        <taxon>Bacillota</taxon>
        <taxon>Bacilli</taxon>
        <taxon>Bacillales</taxon>
        <taxon>Bacillaceae</taxon>
        <taxon>Aquibacillus</taxon>
    </lineage>
</organism>
<keyword evidence="6 7" id="KW-0472">Membrane</keyword>
<dbReference type="Pfam" id="PF01569">
    <property type="entry name" value="PAP2"/>
    <property type="match status" value="1"/>
</dbReference>
<keyword evidence="2" id="KW-1003">Cell membrane</keyword>
<dbReference type="InterPro" id="IPR036938">
    <property type="entry name" value="PAP2/HPO_sf"/>
</dbReference>
<evidence type="ECO:0000313" key="10">
    <source>
        <dbReference type="Proteomes" id="UP001235343"/>
    </source>
</evidence>
<keyword evidence="4" id="KW-0378">Hydrolase</keyword>
<evidence type="ECO:0000256" key="2">
    <source>
        <dbReference type="ARBA" id="ARBA00022475"/>
    </source>
</evidence>
<protein>
    <submittedName>
        <fullName evidence="9">Phosphatase PAP2 family protein</fullName>
    </submittedName>
</protein>
<feature type="transmembrane region" description="Helical" evidence="7">
    <location>
        <begin position="155"/>
        <end position="174"/>
    </location>
</feature>
<dbReference type="PANTHER" id="PTHR14969">
    <property type="entry name" value="SPHINGOSINE-1-PHOSPHATE PHOSPHOHYDROLASE"/>
    <property type="match status" value="1"/>
</dbReference>
<evidence type="ECO:0000256" key="5">
    <source>
        <dbReference type="ARBA" id="ARBA00022989"/>
    </source>
</evidence>
<feature type="transmembrane region" description="Helical" evidence="7">
    <location>
        <begin position="115"/>
        <end position="143"/>
    </location>
</feature>
<dbReference type="EMBL" id="JASTZU010000022">
    <property type="protein sequence ID" value="MDL4840125.1"/>
    <property type="molecule type" value="Genomic_DNA"/>
</dbReference>
<dbReference type="SUPFAM" id="SSF48317">
    <property type="entry name" value="Acid phosphatase/Vanadium-dependent haloperoxidase"/>
    <property type="match status" value="1"/>
</dbReference>
<dbReference type="Proteomes" id="UP001235343">
    <property type="component" value="Unassembled WGS sequence"/>
</dbReference>
<evidence type="ECO:0000256" key="3">
    <source>
        <dbReference type="ARBA" id="ARBA00022692"/>
    </source>
</evidence>
<sequence length="176" mass="19973">MNRFIGWLSMTDNRYFLVVNRQWKNPKLDYILPRITHLGGASFTLTSLFILLILLPNPYKILVLHALLALTISHLIVHLMKKLHCRKRPYLSLPNVNTFINPLKDYSFPSGHTTAAFSIAVSFSLHMPLCALILIPLAFLVALSRMYIGLHYPTDCLIGALIGTISSLVSFYIFPF</sequence>